<dbReference type="GO" id="GO:0005886">
    <property type="term" value="C:plasma membrane"/>
    <property type="evidence" value="ECO:0007669"/>
    <property type="project" value="TreeGrafter"/>
</dbReference>
<dbReference type="GO" id="GO:0030322">
    <property type="term" value="P:stabilization of membrane potential"/>
    <property type="evidence" value="ECO:0007669"/>
    <property type="project" value="TreeGrafter"/>
</dbReference>
<dbReference type="Ensembl" id="ENSLACT00000011012.1">
    <property type="protein sequence ID" value="ENSLACP00000010931.1"/>
    <property type="gene ID" value="ENSLACG00000009619.1"/>
</dbReference>
<dbReference type="EMBL" id="AFYH01193861">
    <property type="status" value="NOT_ANNOTATED_CDS"/>
    <property type="molecule type" value="Genomic_DNA"/>
</dbReference>
<proteinExistence type="inferred from homology"/>
<evidence type="ECO:0000256" key="10">
    <source>
        <dbReference type="SAM" id="Phobius"/>
    </source>
</evidence>
<dbReference type="OMA" id="FCVTVTT"/>
<evidence type="ECO:0000259" key="11">
    <source>
        <dbReference type="Pfam" id="PF07885"/>
    </source>
</evidence>
<evidence type="ECO:0000256" key="4">
    <source>
        <dbReference type="ARBA" id="ARBA00022958"/>
    </source>
</evidence>
<evidence type="ECO:0000256" key="1">
    <source>
        <dbReference type="ARBA" id="ARBA00004141"/>
    </source>
</evidence>
<evidence type="ECO:0000313" key="12">
    <source>
        <dbReference type="Ensembl" id="ENSLACP00000010931.1"/>
    </source>
</evidence>
<dbReference type="STRING" id="7897.ENSLACP00000010931"/>
<dbReference type="AlphaFoldDB" id="H3AMR0"/>
<keyword evidence="7 10" id="KW-0472">Membrane</keyword>
<feature type="transmembrane region" description="Helical" evidence="10">
    <location>
        <begin position="135"/>
        <end position="153"/>
    </location>
</feature>
<keyword evidence="8 9" id="KW-0407">Ion channel</keyword>
<dbReference type="Gene3D" id="1.10.287.70">
    <property type="match status" value="1"/>
</dbReference>
<dbReference type="InterPro" id="IPR013099">
    <property type="entry name" value="K_chnl_dom"/>
</dbReference>
<dbReference type="Proteomes" id="UP000008672">
    <property type="component" value="Unassembled WGS sequence"/>
</dbReference>
<evidence type="ECO:0000256" key="8">
    <source>
        <dbReference type="ARBA" id="ARBA00023303"/>
    </source>
</evidence>
<dbReference type="eggNOG" id="KOG1418">
    <property type="taxonomic scope" value="Eukaryota"/>
</dbReference>
<evidence type="ECO:0000256" key="6">
    <source>
        <dbReference type="ARBA" id="ARBA00023065"/>
    </source>
</evidence>
<organism evidence="12 13">
    <name type="scientific">Latimeria chalumnae</name>
    <name type="common">Coelacanth</name>
    <dbReference type="NCBI Taxonomy" id="7897"/>
    <lineage>
        <taxon>Eukaryota</taxon>
        <taxon>Metazoa</taxon>
        <taxon>Chordata</taxon>
        <taxon>Craniata</taxon>
        <taxon>Vertebrata</taxon>
        <taxon>Euteleostomi</taxon>
        <taxon>Coelacanthiformes</taxon>
        <taxon>Coelacanthidae</taxon>
        <taxon>Latimeria</taxon>
    </lineage>
</organism>
<dbReference type="Pfam" id="PF07885">
    <property type="entry name" value="Ion_trans_2"/>
    <property type="match status" value="2"/>
</dbReference>
<evidence type="ECO:0000256" key="9">
    <source>
        <dbReference type="RuleBase" id="RU003857"/>
    </source>
</evidence>
<sequence>LTQAVIQAYNTGISPNGNTTNLGNWRYSGAFFFAVTVVTTIGYGKLSPSTVGGQIFCIFFALLGIPLNLILLNRIGKWMLSGVQHCSSFLAQKFHKKKVAKAMTSSFSLVIGLLLFLLLPPLGFSAKEGWTYEEGFYYAFITLTTIGFGDYVVGTNPTRSYSGWYRDMVALWILFGLAWLALLFNLCTSMLENAGSACHCAQVKKKMIANKVAESEPREKGGSGDDET</sequence>
<dbReference type="InterPro" id="IPR003280">
    <property type="entry name" value="2pore_dom_K_chnl"/>
</dbReference>
<dbReference type="FunCoup" id="H3AMR0">
    <property type="interactions" value="61"/>
</dbReference>
<evidence type="ECO:0000256" key="3">
    <source>
        <dbReference type="ARBA" id="ARBA00022692"/>
    </source>
</evidence>
<feature type="domain" description="Potassium channel" evidence="11">
    <location>
        <begin position="19"/>
        <end position="79"/>
    </location>
</feature>
<evidence type="ECO:0000256" key="7">
    <source>
        <dbReference type="ARBA" id="ARBA00023136"/>
    </source>
</evidence>
<dbReference type="SUPFAM" id="SSF81324">
    <property type="entry name" value="Voltage-gated potassium channels"/>
    <property type="match status" value="2"/>
</dbReference>
<comment type="similarity">
    <text evidence="9">Belongs to the two pore domain potassium channel (TC 1.A.1.8) family.</text>
</comment>
<name>H3AMR0_LATCH</name>
<feature type="domain" description="Potassium channel" evidence="11">
    <location>
        <begin position="111"/>
        <end position="192"/>
    </location>
</feature>
<dbReference type="PRINTS" id="PR01333">
    <property type="entry name" value="2POREKCHANEL"/>
</dbReference>
<comment type="subcellular location">
    <subcellularLocation>
        <location evidence="1">Membrane</location>
        <topology evidence="1">Multi-pass membrane protein</topology>
    </subcellularLocation>
</comment>
<dbReference type="InParanoid" id="H3AMR0"/>
<dbReference type="PANTHER" id="PTHR11003">
    <property type="entry name" value="POTASSIUM CHANNEL, SUBFAMILY K"/>
    <property type="match status" value="1"/>
</dbReference>
<dbReference type="HOGENOM" id="CLU_022504_1_2_1"/>
<dbReference type="GeneTree" id="ENSGT00940000159813"/>
<keyword evidence="2 9" id="KW-0813">Transport</keyword>
<dbReference type="EMBL" id="AFYH01193863">
    <property type="status" value="NOT_ANNOTATED_CDS"/>
    <property type="molecule type" value="Genomic_DNA"/>
</dbReference>
<keyword evidence="3 9" id="KW-0812">Transmembrane</keyword>
<feature type="transmembrane region" description="Helical" evidence="10">
    <location>
        <begin position="52"/>
        <end position="72"/>
    </location>
</feature>
<reference evidence="12" key="2">
    <citation type="submission" date="2025-08" db="UniProtKB">
        <authorList>
            <consortium name="Ensembl"/>
        </authorList>
    </citation>
    <scope>IDENTIFICATION</scope>
</reference>
<dbReference type="PANTHER" id="PTHR11003:SF340">
    <property type="entry name" value="POTASSIUM CHANNEL SUBFAMILY K MEMBER 17"/>
    <property type="match status" value="1"/>
</dbReference>
<reference evidence="13" key="1">
    <citation type="submission" date="2011-08" db="EMBL/GenBank/DDBJ databases">
        <title>The draft genome of Latimeria chalumnae.</title>
        <authorList>
            <person name="Di Palma F."/>
            <person name="Alfoldi J."/>
            <person name="Johnson J."/>
            <person name="Berlin A."/>
            <person name="Gnerre S."/>
            <person name="Jaffe D."/>
            <person name="MacCallum I."/>
            <person name="Young S."/>
            <person name="Walker B.J."/>
            <person name="Lander E."/>
            <person name="Lindblad-Toh K."/>
        </authorList>
    </citation>
    <scope>NUCLEOTIDE SEQUENCE [LARGE SCALE GENOMIC DNA]</scope>
    <source>
        <strain evidence="13">Wild caught</strain>
    </source>
</reference>
<dbReference type="EMBL" id="AFYH01193860">
    <property type="status" value="NOT_ANNOTATED_CDS"/>
    <property type="molecule type" value="Genomic_DNA"/>
</dbReference>
<keyword evidence="4" id="KW-0630">Potassium</keyword>
<keyword evidence="13" id="KW-1185">Reference proteome</keyword>
<accession>H3AMR0</accession>
<dbReference type="EMBL" id="AFYH01193862">
    <property type="status" value="NOT_ANNOTATED_CDS"/>
    <property type="molecule type" value="Genomic_DNA"/>
</dbReference>
<evidence type="ECO:0000256" key="2">
    <source>
        <dbReference type="ARBA" id="ARBA00022448"/>
    </source>
</evidence>
<evidence type="ECO:0000313" key="13">
    <source>
        <dbReference type="Proteomes" id="UP000008672"/>
    </source>
</evidence>
<feature type="transmembrane region" description="Helical" evidence="10">
    <location>
        <begin position="102"/>
        <end position="123"/>
    </location>
</feature>
<feature type="transmembrane region" description="Helical" evidence="10">
    <location>
        <begin position="165"/>
        <end position="184"/>
    </location>
</feature>
<dbReference type="GO" id="GO:0015271">
    <property type="term" value="F:outward rectifier potassium channel activity"/>
    <property type="evidence" value="ECO:0007669"/>
    <property type="project" value="TreeGrafter"/>
</dbReference>
<dbReference type="GO" id="GO:0022841">
    <property type="term" value="F:potassium ion leak channel activity"/>
    <property type="evidence" value="ECO:0007669"/>
    <property type="project" value="TreeGrafter"/>
</dbReference>
<feature type="transmembrane region" description="Helical" evidence="10">
    <location>
        <begin position="27"/>
        <end position="46"/>
    </location>
</feature>
<keyword evidence="6 9" id="KW-0406">Ion transport</keyword>
<keyword evidence="5 10" id="KW-1133">Transmembrane helix</keyword>
<protein>
    <recommendedName>
        <fullName evidence="11">Potassium channel domain-containing protein</fullName>
    </recommendedName>
</protein>
<reference evidence="12" key="3">
    <citation type="submission" date="2025-09" db="UniProtKB">
        <authorList>
            <consortium name="Ensembl"/>
        </authorList>
    </citation>
    <scope>IDENTIFICATION</scope>
</reference>
<evidence type="ECO:0000256" key="5">
    <source>
        <dbReference type="ARBA" id="ARBA00022989"/>
    </source>
</evidence>